<dbReference type="InterPro" id="IPR045430">
    <property type="entry name" value="EAD1"/>
</dbReference>
<dbReference type="AlphaFoldDB" id="A0A919KBI1"/>
<feature type="region of interest" description="Disordered" evidence="1">
    <location>
        <begin position="243"/>
        <end position="262"/>
    </location>
</feature>
<protein>
    <recommendedName>
        <fullName evidence="2">Effector-associated domain-containing protein</fullName>
    </recommendedName>
</protein>
<dbReference type="Pfam" id="PF19955">
    <property type="entry name" value="EAD1"/>
    <property type="match status" value="1"/>
</dbReference>
<dbReference type="Gene3D" id="2.40.10.10">
    <property type="entry name" value="Trypsin-like serine proteases"/>
    <property type="match status" value="2"/>
</dbReference>
<dbReference type="RefSeq" id="WP_203791186.1">
    <property type="nucleotide sequence ID" value="NZ_BOMV01000121.1"/>
</dbReference>
<name>A0A919KBI1_9ACTN</name>
<gene>
    <name evidence="3" type="ORF">Ari01nite_95880</name>
</gene>
<accession>A0A919KBI1</accession>
<dbReference type="SUPFAM" id="SSF50494">
    <property type="entry name" value="Trypsin-like serine proteases"/>
    <property type="match status" value="1"/>
</dbReference>
<reference evidence="3" key="1">
    <citation type="submission" date="2021-01" db="EMBL/GenBank/DDBJ databases">
        <title>Whole genome shotgun sequence of Actinoplanes rishiriensis NBRC 108556.</title>
        <authorList>
            <person name="Komaki H."/>
            <person name="Tamura T."/>
        </authorList>
    </citation>
    <scope>NUCLEOTIDE SEQUENCE</scope>
    <source>
        <strain evidence="3">NBRC 108556</strain>
    </source>
</reference>
<organism evidence="3 4">
    <name type="scientific">Paractinoplanes rishiriensis</name>
    <dbReference type="NCBI Taxonomy" id="1050105"/>
    <lineage>
        <taxon>Bacteria</taxon>
        <taxon>Bacillati</taxon>
        <taxon>Actinomycetota</taxon>
        <taxon>Actinomycetes</taxon>
        <taxon>Micromonosporales</taxon>
        <taxon>Micromonosporaceae</taxon>
        <taxon>Paractinoplanes</taxon>
    </lineage>
</organism>
<dbReference type="InterPro" id="IPR009003">
    <property type="entry name" value="Peptidase_S1_PA"/>
</dbReference>
<feature type="domain" description="Effector-associated" evidence="2">
    <location>
        <begin position="5"/>
        <end position="90"/>
    </location>
</feature>
<dbReference type="Pfam" id="PF13365">
    <property type="entry name" value="Trypsin_2"/>
    <property type="match status" value="1"/>
</dbReference>
<dbReference type="Proteomes" id="UP000636960">
    <property type="component" value="Unassembled WGS sequence"/>
</dbReference>
<dbReference type="InterPro" id="IPR043504">
    <property type="entry name" value="Peptidase_S1_PA_chymotrypsin"/>
</dbReference>
<sequence>MAPPRLSGPQQRELQEALAAIFDRDQLEQFLLYRLNIRLEDISPKADNLQSSLFRVLEHAKRRLWWRDLVVEARNELPEDAGLIMFAQRVGLAPAVTIVGDHTTGTPSPRQLQLQIREAGSTLDFSQYLRRAGAVEGRVCRVEYPRGEAHGTGFLVGPTTAITNYHVMEHVLRGRIDPRHVVLRFDYRTDSDGVTVRDGTVYRMAADWLVDASPYSPADLTSGSQAQPAPDELDYVIMRVDGTPGHDPIGGETDDPRPPRTRRGWIEIPAREHDFDRDPALNIVQHPEGRPIQIALDTHAVIGRDPTGIRIRYTTTTAPGSSGSPCFSLNWQWVALHHSGDPKYWQGGPASYNQGIPVTAIRDLAVARGADWALGG</sequence>
<evidence type="ECO:0000313" key="4">
    <source>
        <dbReference type="Proteomes" id="UP000636960"/>
    </source>
</evidence>
<comment type="caution">
    <text evidence="3">The sequence shown here is derived from an EMBL/GenBank/DDBJ whole genome shotgun (WGS) entry which is preliminary data.</text>
</comment>
<evidence type="ECO:0000313" key="3">
    <source>
        <dbReference type="EMBL" id="GIF02124.1"/>
    </source>
</evidence>
<proteinExistence type="predicted"/>
<keyword evidence="4" id="KW-1185">Reference proteome</keyword>
<evidence type="ECO:0000259" key="2">
    <source>
        <dbReference type="Pfam" id="PF19955"/>
    </source>
</evidence>
<evidence type="ECO:0000256" key="1">
    <source>
        <dbReference type="SAM" id="MobiDB-lite"/>
    </source>
</evidence>
<dbReference type="EMBL" id="BOMV01000121">
    <property type="protein sequence ID" value="GIF02124.1"/>
    <property type="molecule type" value="Genomic_DNA"/>
</dbReference>